<reference evidence="1 2" key="2">
    <citation type="submission" date="2018-11" db="EMBL/GenBank/DDBJ databases">
        <authorList>
            <consortium name="Pathogen Informatics"/>
        </authorList>
    </citation>
    <scope>NUCLEOTIDE SEQUENCE [LARGE SCALE GENOMIC DNA]</scope>
</reference>
<reference evidence="3" key="1">
    <citation type="submission" date="2016-06" db="UniProtKB">
        <authorList>
            <consortium name="WormBaseParasite"/>
        </authorList>
    </citation>
    <scope>IDENTIFICATION</scope>
</reference>
<accession>A0A183D2V8</accession>
<sequence length="83" mass="9922">MHSPIKRPYFVCRRKYSETDWQYIGSTPKRSYMWTVLGKRIRIVMPRMPRSRKEARKRLAALKKAIRRNPLGRCLIAIYANLA</sequence>
<keyword evidence="2" id="KW-1185">Reference proteome</keyword>
<evidence type="ECO:0000313" key="3">
    <source>
        <dbReference type="WBParaSite" id="GPUH_0000305401-mRNA-1"/>
    </source>
</evidence>
<dbReference type="Proteomes" id="UP000271098">
    <property type="component" value="Unassembled WGS sequence"/>
</dbReference>
<organism evidence="3">
    <name type="scientific">Gongylonema pulchrum</name>
    <dbReference type="NCBI Taxonomy" id="637853"/>
    <lineage>
        <taxon>Eukaryota</taxon>
        <taxon>Metazoa</taxon>
        <taxon>Ecdysozoa</taxon>
        <taxon>Nematoda</taxon>
        <taxon>Chromadorea</taxon>
        <taxon>Rhabditida</taxon>
        <taxon>Spirurina</taxon>
        <taxon>Spiruromorpha</taxon>
        <taxon>Spiruroidea</taxon>
        <taxon>Gongylonematidae</taxon>
        <taxon>Gongylonema</taxon>
    </lineage>
</organism>
<proteinExistence type="predicted"/>
<dbReference type="WBParaSite" id="GPUH_0000305401-mRNA-1">
    <property type="protein sequence ID" value="GPUH_0000305401-mRNA-1"/>
    <property type="gene ID" value="GPUH_0000305401"/>
</dbReference>
<protein>
    <submittedName>
        <fullName evidence="3">Integrase</fullName>
    </submittedName>
</protein>
<evidence type="ECO:0000313" key="1">
    <source>
        <dbReference type="EMBL" id="VDK37600.1"/>
    </source>
</evidence>
<dbReference type="EMBL" id="UYRT01004944">
    <property type="protein sequence ID" value="VDK37600.1"/>
    <property type="molecule type" value="Genomic_DNA"/>
</dbReference>
<name>A0A183D2V8_9BILA</name>
<dbReference type="AlphaFoldDB" id="A0A183D2V8"/>
<evidence type="ECO:0000313" key="2">
    <source>
        <dbReference type="Proteomes" id="UP000271098"/>
    </source>
</evidence>
<gene>
    <name evidence="1" type="ORF">GPUH_LOCUS3049</name>
</gene>